<comment type="caution">
    <text evidence="2">The sequence shown here is derived from an EMBL/GenBank/DDBJ whole genome shotgun (WGS) entry which is preliminary data.</text>
</comment>
<reference evidence="2 3" key="1">
    <citation type="journal article" date="2023" name="Plants (Basel)">
        <title>Bridging the Gap: Combining Genomics and Transcriptomics Approaches to Understand Stylosanthes scabra, an Orphan Legume from the Brazilian Caatinga.</title>
        <authorList>
            <person name="Ferreira-Neto J.R.C."/>
            <person name="da Silva M.D."/>
            <person name="Binneck E."/>
            <person name="de Melo N.F."/>
            <person name="da Silva R.H."/>
            <person name="de Melo A.L.T.M."/>
            <person name="Pandolfi V."/>
            <person name="Bustamante F.O."/>
            <person name="Brasileiro-Vidal A.C."/>
            <person name="Benko-Iseppon A.M."/>
        </authorList>
    </citation>
    <scope>NUCLEOTIDE SEQUENCE [LARGE SCALE GENOMIC DNA]</scope>
    <source>
        <tissue evidence="2">Leaves</tissue>
    </source>
</reference>
<dbReference type="EMBL" id="JASCZI010211654">
    <property type="protein sequence ID" value="MED6195577.1"/>
    <property type="molecule type" value="Genomic_DNA"/>
</dbReference>
<name>A0ABU6XCA4_9FABA</name>
<organism evidence="2 3">
    <name type="scientific">Stylosanthes scabra</name>
    <dbReference type="NCBI Taxonomy" id="79078"/>
    <lineage>
        <taxon>Eukaryota</taxon>
        <taxon>Viridiplantae</taxon>
        <taxon>Streptophyta</taxon>
        <taxon>Embryophyta</taxon>
        <taxon>Tracheophyta</taxon>
        <taxon>Spermatophyta</taxon>
        <taxon>Magnoliopsida</taxon>
        <taxon>eudicotyledons</taxon>
        <taxon>Gunneridae</taxon>
        <taxon>Pentapetalae</taxon>
        <taxon>rosids</taxon>
        <taxon>fabids</taxon>
        <taxon>Fabales</taxon>
        <taxon>Fabaceae</taxon>
        <taxon>Papilionoideae</taxon>
        <taxon>50 kb inversion clade</taxon>
        <taxon>dalbergioids sensu lato</taxon>
        <taxon>Dalbergieae</taxon>
        <taxon>Pterocarpus clade</taxon>
        <taxon>Stylosanthes</taxon>
    </lineage>
</organism>
<feature type="compositionally biased region" description="Acidic residues" evidence="1">
    <location>
        <begin position="137"/>
        <end position="170"/>
    </location>
</feature>
<sequence>MALYAQRTVMKPYPIKRASDNVGLRMGTGIIFYEALTEDAYQTLDFKMFDPDLPYNHPLSTLCPGDGIRHPSPPPEPYPMPPFGPSTSQQGFDLDQFGVPMILPLSYYPSVYDPSVDLIPVKIEPRSPPPGDVAAPVDEDPAEDPMDEDEADVEMADTDTGEEDVSDGDEPSVSSGAAGSDERSEISTDTCESRA</sequence>
<feature type="region of interest" description="Disordered" evidence="1">
    <location>
        <begin position="122"/>
        <end position="195"/>
    </location>
</feature>
<protein>
    <submittedName>
        <fullName evidence="2">Uncharacterized protein</fullName>
    </submittedName>
</protein>
<accession>A0ABU6XCA4</accession>
<proteinExistence type="predicted"/>
<keyword evidence="3" id="KW-1185">Reference proteome</keyword>
<evidence type="ECO:0000256" key="1">
    <source>
        <dbReference type="SAM" id="MobiDB-lite"/>
    </source>
</evidence>
<evidence type="ECO:0000313" key="3">
    <source>
        <dbReference type="Proteomes" id="UP001341840"/>
    </source>
</evidence>
<gene>
    <name evidence="2" type="ORF">PIB30_039181</name>
</gene>
<feature type="compositionally biased region" description="Basic and acidic residues" evidence="1">
    <location>
        <begin position="180"/>
        <end position="195"/>
    </location>
</feature>
<dbReference type="Proteomes" id="UP001341840">
    <property type="component" value="Unassembled WGS sequence"/>
</dbReference>
<evidence type="ECO:0000313" key="2">
    <source>
        <dbReference type="EMBL" id="MED6195577.1"/>
    </source>
</evidence>